<evidence type="ECO:0000259" key="7">
    <source>
        <dbReference type="PROSITE" id="PS50110"/>
    </source>
</evidence>
<dbReference type="NCBIfam" id="TIGR00229">
    <property type="entry name" value="sensory_box"/>
    <property type="match status" value="3"/>
</dbReference>
<dbReference type="SUPFAM" id="SSF52172">
    <property type="entry name" value="CheY-like"/>
    <property type="match status" value="1"/>
</dbReference>
<dbReference type="AlphaFoldDB" id="A0AA86MWZ0"/>
<dbReference type="GO" id="GO:0004673">
    <property type="term" value="F:protein histidine kinase activity"/>
    <property type="evidence" value="ECO:0007669"/>
    <property type="project" value="UniProtKB-EC"/>
</dbReference>
<dbReference type="InterPro" id="IPR000014">
    <property type="entry name" value="PAS"/>
</dbReference>
<evidence type="ECO:0000313" key="10">
    <source>
        <dbReference type="EMBL" id="CAI4030415.1"/>
    </source>
</evidence>
<dbReference type="PROSITE" id="PS50113">
    <property type="entry name" value="PAC"/>
    <property type="match status" value="3"/>
</dbReference>
<name>A0AA86MWZ0_9BACT</name>
<dbReference type="InterPro" id="IPR035965">
    <property type="entry name" value="PAS-like_dom_sf"/>
</dbReference>
<dbReference type="RefSeq" id="WP_289267405.1">
    <property type="nucleotide sequence ID" value="NZ_OX365700.1"/>
</dbReference>
<feature type="modified residue" description="4-aspartylphosphate" evidence="6">
    <location>
        <position position="58"/>
    </location>
</feature>
<evidence type="ECO:0000256" key="4">
    <source>
        <dbReference type="ARBA" id="ARBA00022679"/>
    </source>
</evidence>
<feature type="domain" description="PAC" evidence="9">
    <location>
        <begin position="353"/>
        <end position="405"/>
    </location>
</feature>
<organism evidence="10 11">
    <name type="scientific">Nitrospira tepida</name>
    <dbReference type="NCBI Taxonomy" id="2973512"/>
    <lineage>
        <taxon>Bacteria</taxon>
        <taxon>Pseudomonadati</taxon>
        <taxon>Nitrospirota</taxon>
        <taxon>Nitrospiria</taxon>
        <taxon>Nitrospirales</taxon>
        <taxon>Nitrospiraceae</taxon>
        <taxon>Nitrospira</taxon>
    </lineage>
</organism>
<dbReference type="PANTHER" id="PTHR43304:SF1">
    <property type="entry name" value="PAC DOMAIN-CONTAINING PROTEIN"/>
    <property type="match status" value="1"/>
</dbReference>
<sequence>MITSTSDCSILIVDDDPDIGFTLQELLEHDGYKVEFVGTGTEALSQTQDRHYNAVILDLGLPDLDGLSVLESLQRMDPTLPVIILTAFTNSERTIGSLMQGAFAYLTKPYNRDELRATLRRAVGVQALAVKARQVEHALNESEERFRAIVQSASDAIVVADQEGMIVSCNKSAAELFGYGEADLAGRPLTVLMPARYRDAHAAGLLRLQQTGQSRLIGRPIELHGLKRDGAEFPLELSLATWTSAGGRFFSGIIRDITERKRAEEALRISEERLELAINGSNLGLWDGHPRPGQPWSSPDTPVWWSPRLKALLGYGEQEFPDVLESWTSRLHPDDKEMVFEALSAHINGGRPYDVEYRLRTKRGEYRWFRSRGQAIWDSQGRFVRMAGTLQCVNDRKRAEEALRESEEMFRQLAEHIREVFWLSDPEKTRILYVSPAYETIWGRSCGSLYAYPGSWMDSIHPDDQSRVREAALTKQVPGRYDETYRIIRPDGSIRVIRDRAFPILNRDGRVYRVAGLAEDITERTRE</sequence>
<evidence type="ECO:0000256" key="1">
    <source>
        <dbReference type="ARBA" id="ARBA00000085"/>
    </source>
</evidence>
<dbReference type="EMBL" id="OX365700">
    <property type="protein sequence ID" value="CAI4030415.1"/>
    <property type="molecule type" value="Genomic_DNA"/>
</dbReference>
<feature type="domain" description="PAC" evidence="9">
    <location>
        <begin position="481"/>
        <end position="527"/>
    </location>
</feature>
<dbReference type="Pfam" id="PF00989">
    <property type="entry name" value="PAS"/>
    <property type="match status" value="1"/>
</dbReference>
<dbReference type="KEGG" id="nti:DNFV4_00843"/>
<evidence type="ECO:0000256" key="5">
    <source>
        <dbReference type="ARBA" id="ARBA00022777"/>
    </source>
</evidence>
<dbReference type="EC" id="2.7.13.3" evidence="2"/>
<dbReference type="SMART" id="SM00091">
    <property type="entry name" value="PAS"/>
    <property type="match status" value="3"/>
</dbReference>
<comment type="catalytic activity">
    <reaction evidence="1">
        <text>ATP + protein L-histidine = ADP + protein N-phospho-L-histidine.</text>
        <dbReference type="EC" id="2.7.13.3"/>
    </reaction>
</comment>
<dbReference type="Pfam" id="PF08447">
    <property type="entry name" value="PAS_3"/>
    <property type="match status" value="2"/>
</dbReference>
<evidence type="ECO:0000256" key="2">
    <source>
        <dbReference type="ARBA" id="ARBA00012438"/>
    </source>
</evidence>
<dbReference type="GO" id="GO:0000160">
    <property type="term" value="P:phosphorelay signal transduction system"/>
    <property type="evidence" value="ECO:0007669"/>
    <property type="project" value="InterPro"/>
</dbReference>
<protein>
    <recommendedName>
        <fullName evidence="2">histidine kinase</fullName>
        <ecNumber evidence="2">2.7.13.3</ecNumber>
    </recommendedName>
</protein>
<dbReference type="InterPro" id="IPR001789">
    <property type="entry name" value="Sig_transdc_resp-reg_receiver"/>
</dbReference>
<dbReference type="Proteomes" id="UP001179121">
    <property type="component" value="Chromosome"/>
</dbReference>
<keyword evidence="5" id="KW-0418">Kinase</keyword>
<evidence type="ECO:0000256" key="6">
    <source>
        <dbReference type="PROSITE-ProRule" id="PRU00169"/>
    </source>
</evidence>
<dbReference type="SMART" id="SM00086">
    <property type="entry name" value="PAC"/>
    <property type="match status" value="3"/>
</dbReference>
<feature type="domain" description="PAS" evidence="8">
    <location>
        <begin position="142"/>
        <end position="194"/>
    </location>
</feature>
<dbReference type="PANTHER" id="PTHR43304">
    <property type="entry name" value="PHYTOCHROME-LIKE PROTEIN CPH1"/>
    <property type="match status" value="1"/>
</dbReference>
<feature type="domain" description="Response regulatory" evidence="7">
    <location>
        <begin position="9"/>
        <end position="123"/>
    </location>
</feature>
<dbReference type="InterPro" id="IPR001610">
    <property type="entry name" value="PAC"/>
</dbReference>
<gene>
    <name evidence="10" type="ORF">DNFV4_00843</name>
</gene>
<evidence type="ECO:0000259" key="9">
    <source>
        <dbReference type="PROSITE" id="PS50113"/>
    </source>
</evidence>
<dbReference type="InterPro" id="IPR052162">
    <property type="entry name" value="Sensor_kinase/Photoreceptor"/>
</dbReference>
<feature type="domain" description="PAS" evidence="8">
    <location>
        <begin position="303"/>
        <end position="350"/>
    </location>
</feature>
<evidence type="ECO:0000259" key="8">
    <source>
        <dbReference type="PROSITE" id="PS50112"/>
    </source>
</evidence>
<dbReference type="Gene3D" id="3.40.50.2300">
    <property type="match status" value="1"/>
</dbReference>
<evidence type="ECO:0000256" key="3">
    <source>
        <dbReference type="ARBA" id="ARBA00022553"/>
    </source>
</evidence>
<keyword evidence="11" id="KW-1185">Reference proteome</keyword>
<dbReference type="Pfam" id="PF00072">
    <property type="entry name" value="Response_reg"/>
    <property type="match status" value="1"/>
</dbReference>
<dbReference type="PROSITE" id="PS50112">
    <property type="entry name" value="PAS"/>
    <property type="match status" value="3"/>
</dbReference>
<dbReference type="Gene3D" id="3.30.450.20">
    <property type="entry name" value="PAS domain"/>
    <property type="match status" value="3"/>
</dbReference>
<dbReference type="InterPro" id="IPR000700">
    <property type="entry name" value="PAS-assoc_C"/>
</dbReference>
<accession>A0AA86MWZ0</accession>
<feature type="domain" description="PAC" evidence="9">
    <location>
        <begin position="219"/>
        <end position="269"/>
    </location>
</feature>
<keyword evidence="3 6" id="KW-0597">Phosphoprotein</keyword>
<dbReference type="InterPro" id="IPR011006">
    <property type="entry name" value="CheY-like_superfamily"/>
</dbReference>
<feature type="domain" description="PAS" evidence="8">
    <location>
        <begin position="406"/>
        <end position="480"/>
    </location>
</feature>
<dbReference type="SUPFAM" id="SSF55785">
    <property type="entry name" value="PYP-like sensor domain (PAS domain)"/>
    <property type="match status" value="3"/>
</dbReference>
<dbReference type="CDD" id="cd00130">
    <property type="entry name" value="PAS"/>
    <property type="match status" value="3"/>
</dbReference>
<dbReference type="PROSITE" id="PS50110">
    <property type="entry name" value="RESPONSE_REGULATORY"/>
    <property type="match status" value="1"/>
</dbReference>
<evidence type="ECO:0000313" key="11">
    <source>
        <dbReference type="Proteomes" id="UP001179121"/>
    </source>
</evidence>
<proteinExistence type="predicted"/>
<keyword evidence="4" id="KW-0808">Transferase</keyword>
<reference evidence="10" key="1">
    <citation type="submission" date="2022-10" db="EMBL/GenBank/DDBJ databases">
        <authorList>
            <person name="Koch H."/>
        </authorList>
    </citation>
    <scope>NUCLEOTIDE SEQUENCE</scope>
    <source>
        <strain evidence="10">DNF</strain>
    </source>
</reference>
<dbReference type="InterPro" id="IPR013767">
    <property type="entry name" value="PAS_fold"/>
</dbReference>
<dbReference type="SMART" id="SM00448">
    <property type="entry name" value="REC"/>
    <property type="match status" value="1"/>
</dbReference>
<dbReference type="InterPro" id="IPR013655">
    <property type="entry name" value="PAS_fold_3"/>
</dbReference>